<name>A0A561R3U9_9HYPH</name>
<sequence length="55" mass="6089">MTGYRLSPAAEADLDDIWAYTATNWSRDQANGYVSNLFDMFIVLGDSPDLGQSVE</sequence>
<gene>
    <name evidence="2" type="ORF">FHW37_102910</name>
</gene>
<comment type="caution">
    <text evidence="2">The sequence shown here is derived from an EMBL/GenBank/DDBJ whole genome shotgun (WGS) entry which is preliminary data.</text>
</comment>
<evidence type="ECO:0000313" key="3">
    <source>
        <dbReference type="Proteomes" id="UP000320653"/>
    </source>
</evidence>
<dbReference type="Gene3D" id="3.30.2310.20">
    <property type="entry name" value="RelE-like"/>
    <property type="match status" value="1"/>
</dbReference>
<evidence type="ECO:0000313" key="2">
    <source>
        <dbReference type="EMBL" id="TWF57267.1"/>
    </source>
</evidence>
<dbReference type="OrthoDB" id="7173315at2"/>
<organism evidence="2 3">
    <name type="scientific">Neorhizobium alkalisoli</name>
    <dbReference type="NCBI Taxonomy" id="528178"/>
    <lineage>
        <taxon>Bacteria</taxon>
        <taxon>Pseudomonadati</taxon>
        <taxon>Pseudomonadota</taxon>
        <taxon>Alphaproteobacteria</taxon>
        <taxon>Hyphomicrobiales</taxon>
        <taxon>Rhizobiaceae</taxon>
        <taxon>Rhizobium/Agrobacterium group</taxon>
        <taxon>Neorhizobium</taxon>
    </lineage>
</organism>
<dbReference type="InterPro" id="IPR007712">
    <property type="entry name" value="RelE/ParE_toxin"/>
</dbReference>
<evidence type="ECO:0000256" key="1">
    <source>
        <dbReference type="ARBA" id="ARBA00022649"/>
    </source>
</evidence>
<reference evidence="2 3" key="1">
    <citation type="submission" date="2019-06" db="EMBL/GenBank/DDBJ databases">
        <title>Sorghum-associated microbial communities from plants grown in Nebraska, USA.</title>
        <authorList>
            <person name="Schachtman D."/>
        </authorList>
    </citation>
    <scope>NUCLEOTIDE SEQUENCE [LARGE SCALE GENOMIC DNA]</scope>
    <source>
        <strain evidence="2 3">1225</strain>
    </source>
</reference>
<dbReference type="EMBL" id="VIWP01000002">
    <property type="protein sequence ID" value="TWF57267.1"/>
    <property type="molecule type" value="Genomic_DNA"/>
</dbReference>
<dbReference type="InterPro" id="IPR035093">
    <property type="entry name" value="RelE/ParE_toxin_dom_sf"/>
</dbReference>
<proteinExistence type="predicted"/>
<protein>
    <submittedName>
        <fullName evidence="2">ParE-like toxin of type II ParDE toxin-antitoxin system</fullName>
    </submittedName>
</protein>
<dbReference type="AlphaFoldDB" id="A0A561R3U9"/>
<keyword evidence="1" id="KW-1277">Toxin-antitoxin system</keyword>
<dbReference type="Pfam" id="PF05016">
    <property type="entry name" value="ParE_toxin"/>
    <property type="match status" value="1"/>
</dbReference>
<dbReference type="Proteomes" id="UP000320653">
    <property type="component" value="Unassembled WGS sequence"/>
</dbReference>
<keyword evidence="3" id="KW-1185">Reference proteome</keyword>
<accession>A0A561R3U9</accession>